<dbReference type="PROSITE" id="PS50862">
    <property type="entry name" value="AA_TRNA_LIGASE_II"/>
    <property type="match status" value="1"/>
</dbReference>
<dbReference type="Gene3D" id="3.40.50.800">
    <property type="entry name" value="Anticodon-binding domain"/>
    <property type="match status" value="1"/>
</dbReference>
<dbReference type="PIRSF" id="PIRSF001549">
    <property type="entry name" value="His-tRNA_synth"/>
    <property type="match status" value="1"/>
</dbReference>
<evidence type="ECO:0000256" key="4">
    <source>
        <dbReference type="ARBA" id="ARBA00022741"/>
    </source>
</evidence>
<sequence length="429" mass="47276">MELITKAPKGTRDIIPGESEKWTLVEDVMAGEAELNGFSEIRTPVFEHTELFQRSVGDTTDVVEKQMYTFEDKGGRSITLRPEGTAGAVRAMLENGMYNGGYPIKMYYKTSCYRYEKPQAGRMRELHQFGVEMFGAAEPAADAQVISLAMSIFERLGLGGDVQLAINSIGCPTCRAEYHKALKAYFTERKDELCETCNSRLERNPMRILDCKSPVCGEIAKGAPKITEYLCDDCRAHFEKVQSLLTAIGIPFTIDPGLVRGLDYYTRTVFEFPSNRFGFALGGGGRYDGLVEEIGGKPTPALGFGLGFDRIMMALQEAGAEFPDDGKCELYIASMGEAAQVKAFQLVSALHRCGVAADCDLCARGLKAQMKYADKIRARYTIVLGDNELETGKADLKNMKTGEKKTLSIGDDFIDAYIESTTAQDDLSF</sequence>
<keyword evidence="3 9" id="KW-0436">Ligase</keyword>
<dbReference type="Proteomes" id="UP001299220">
    <property type="component" value="Unassembled WGS sequence"/>
</dbReference>
<evidence type="ECO:0000313" key="12">
    <source>
        <dbReference type="Proteomes" id="UP001299220"/>
    </source>
</evidence>
<dbReference type="CDD" id="cd00773">
    <property type="entry name" value="HisRS-like_core"/>
    <property type="match status" value="1"/>
</dbReference>
<protein>
    <recommendedName>
        <fullName evidence="9">Histidine--tRNA ligase</fullName>
        <ecNumber evidence="9">6.1.1.21</ecNumber>
    </recommendedName>
    <alternativeName>
        <fullName evidence="9">Histidyl-tRNA synthetase</fullName>
        <shortName evidence="9">HisRS</shortName>
    </alternativeName>
</protein>
<dbReference type="InterPro" id="IPR041715">
    <property type="entry name" value="HisRS-like_core"/>
</dbReference>
<dbReference type="Pfam" id="PF03129">
    <property type="entry name" value="HGTP_anticodon"/>
    <property type="match status" value="1"/>
</dbReference>
<dbReference type="InterPro" id="IPR004516">
    <property type="entry name" value="HisRS/HisZ"/>
</dbReference>
<evidence type="ECO:0000256" key="9">
    <source>
        <dbReference type="HAMAP-Rule" id="MF_00127"/>
    </source>
</evidence>
<keyword evidence="2 9" id="KW-0963">Cytoplasm</keyword>
<keyword evidence="6 9" id="KW-0648">Protein biosynthesis</keyword>
<evidence type="ECO:0000313" key="11">
    <source>
        <dbReference type="EMBL" id="MCF2652527.1"/>
    </source>
</evidence>
<organism evidence="11 12">
    <name type="scientific">Anaeromassilibacillus senegalensis</name>
    <dbReference type="NCBI Taxonomy" id="1673717"/>
    <lineage>
        <taxon>Bacteria</taxon>
        <taxon>Bacillati</taxon>
        <taxon>Bacillota</taxon>
        <taxon>Clostridia</taxon>
        <taxon>Eubacteriales</taxon>
        <taxon>Acutalibacteraceae</taxon>
        <taxon>Anaeromassilibacillus</taxon>
    </lineage>
</organism>
<keyword evidence="5 9" id="KW-0067">ATP-binding</keyword>
<comment type="subunit">
    <text evidence="9">Homodimer.</text>
</comment>
<gene>
    <name evidence="9" type="primary">hisS</name>
    <name evidence="11" type="ORF">JQM67_07925</name>
</gene>
<dbReference type="InterPro" id="IPR006195">
    <property type="entry name" value="aa-tRNA-synth_II"/>
</dbReference>
<dbReference type="SUPFAM" id="SSF52954">
    <property type="entry name" value="Class II aaRS ABD-related"/>
    <property type="match status" value="1"/>
</dbReference>
<dbReference type="PANTHER" id="PTHR43707">
    <property type="entry name" value="HISTIDYL-TRNA SYNTHETASE"/>
    <property type="match status" value="1"/>
</dbReference>
<dbReference type="Gene3D" id="3.30.930.10">
    <property type="entry name" value="Bira Bifunctional Protein, Domain 2"/>
    <property type="match status" value="1"/>
</dbReference>
<dbReference type="CDD" id="cd00859">
    <property type="entry name" value="HisRS_anticodon"/>
    <property type="match status" value="1"/>
</dbReference>
<comment type="caution">
    <text evidence="11">The sequence shown here is derived from an EMBL/GenBank/DDBJ whole genome shotgun (WGS) entry which is preliminary data.</text>
</comment>
<evidence type="ECO:0000256" key="5">
    <source>
        <dbReference type="ARBA" id="ARBA00022840"/>
    </source>
</evidence>
<dbReference type="NCBIfam" id="TIGR00442">
    <property type="entry name" value="hisS"/>
    <property type="match status" value="1"/>
</dbReference>
<dbReference type="InterPro" id="IPR036621">
    <property type="entry name" value="Anticodon-bd_dom_sf"/>
</dbReference>
<reference evidence="11 12" key="1">
    <citation type="submission" date="2020-12" db="EMBL/GenBank/DDBJ databases">
        <title>Whole genome sequences of gut porcine anaerobes.</title>
        <authorList>
            <person name="Kubasova T."/>
            <person name="Jahodarova E."/>
            <person name="Rychlik I."/>
        </authorList>
    </citation>
    <scope>NUCLEOTIDE SEQUENCE [LARGE SCALE GENOMIC DNA]</scope>
    <source>
        <strain evidence="11 12">An867</strain>
    </source>
</reference>
<proteinExistence type="inferred from homology"/>
<dbReference type="InterPro" id="IPR033656">
    <property type="entry name" value="HisRS_anticodon"/>
</dbReference>
<evidence type="ECO:0000259" key="10">
    <source>
        <dbReference type="PROSITE" id="PS50862"/>
    </source>
</evidence>
<dbReference type="RefSeq" id="WP_235323578.1">
    <property type="nucleotide sequence ID" value="NZ_JAFBIT010000002.1"/>
</dbReference>
<dbReference type="InterPro" id="IPR004154">
    <property type="entry name" value="Anticodon-bd"/>
</dbReference>
<evidence type="ECO:0000256" key="1">
    <source>
        <dbReference type="ARBA" id="ARBA00008226"/>
    </source>
</evidence>
<evidence type="ECO:0000256" key="7">
    <source>
        <dbReference type="ARBA" id="ARBA00023146"/>
    </source>
</evidence>
<evidence type="ECO:0000256" key="3">
    <source>
        <dbReference type="ARBA" id="ARBA00022598"/>
    </source>
</evidence>
<accession>A0ABS9CNV5</accession>
<comment type="subcellular location">
    <subcellularLocation>
        <location evidence="9">Cytoplasm</location>
    </subcellularLocation>
</comment>
<dbReference type="InterPro" id="IPR045864">
    <property type="entry name" value="aa-tRNA-synth_II/BPL/LPL"/>
</dbReference>
<dbReference type="Pfam" id="PF13393">
    <property type="entry name" value="tRNA-synt_His"/>
    <property type="match status" value="1"/>
</dbReference>
<dbReference type="InterPro" id="IPR015807">
    <property type="entry name" value="His-tRNA-ligase"/>
</dbReference>
<name>A0ABS9CNV5_9FIRM</name>
<dbReference type="SUPFAM" id="SSF55681">
    <property type="entry name" value="Class II aaRS and biotin synthetases"/>
    <property type="match status" value="1"/>
</dbReference>
<keyword evidence="7 9" id="KW-0030">Aminoacyl-tRNA synthetase</keyword>
<dbReference type="EC" id="6.1.1.21" evidence="9"/>
<dbReference type="PANTHER" id="PTHR43707:SF1">
    <property type="entry name" value="HISTIDINE--TRNA LIGASE, MITOCHONDRIAL-RELATED"/>
    <property type="match status" value="1"/>
</dbReference>
<keyword evidence="12" id="KW-1185">Reference proteome</keyword>
<evidence type="ECO:0000256" key="6">
    <source>
        <dbReference type="ARBA" id="ARBA00022917"/>
    </source>
</evidence>
<dbReference type="HAMAP" id="MF_00127">
    <property type="entry name" value="His_tRNA_synth"/>
    <property type="match status" value="1"/>
</dbReference>
<comment type="similarity">
    <text evidence="1 9">Belongs to the class-II aminoacyl-tRNA synthetase family.</text>
</comment>
<feature type="domain" description="Aminoacyl-transfer RNA synthetases class-II family profile" evidence="10">
    <location>
        <begin position="34"/>
        <end position="323"/>
    </location>
</feature>
<keyword evidence="4 9" id="KW-0547">Nucleotide-binding</keyword>
<dbReference type="GO" id="GO:0004821">
    <property type="term" value="F:histidine-tRNA ligase activity"/>
    <property type="evidence" value="ECO:0007669"/>
    <property type="project" value="UniProtKB-EC"/>
</dbReference>
<dbReference type="EMBL" id="JAFBIT010000002">
    <property type="protein sequence ID" value="MCF2652527.1"/>
    <property type="molecule type" value="Genomic_DNA"/>
</dbReference>
<comment type="catalytic activity">
    <reaction evidence="8 9">
        <text>tRNA(His) + L-histidine + ATP = L-histidyl-tRNA(His) + AMP + diphosphate + H(+)</text>
        <dbReference type="Rhea" id="RHEA:17313"/>
        <dbReference type="Rhea" id="RHEA-COMP:9665"/>
        <dbReference type="Rhea" id="RHEA-COMP:9689"/>
        <dbReference type="ChEBI" id="CHEBI:15378"/>
        <dbReference type="ChEBI" id="CHEBI:30616"/>
        <dbReference type="ChEBI" id="CHEBI:33019"/>
        <dbReference type="ChEBI" id="CHEBI:57595"/>
        <dbReference type="ChEBI" id="CHEBI:78442"/>
        <dbReference type="ChEBI" id="CHEBI:78527"/>
        <dbReference type="ChEBI" id="CHEBI:456215"/>
        <dbReference type="EC" id="6.1.1.21"/>
    </reaction>
</comment>
<evidence type="ECO:0000256" key="2">
    <source>
        <dbReference type="ARBA" id="ARBA00022490"/>
    </source>
</evidence>
<evidence type="ECO:0000256" key="8">
    <source>
        <dbReference type="ARBA" id="ARBA00047639"/>
    </source>
</evidence>